<evidence type="ECO:0000256" key="3">
    <source>
        <dbReference type="ARBA" id="ARBA00022475"/>
    </source>
</evidence>
<dbReference type="AlphaFoldDB" id="A0A7W7ZDB9"/>
<evidence type="ECO:0000256" key="10">
    <source>
        <dbReference type="SAM" id="Phobius"/>
    </source>
</evidence>
<keyword evidence="4" id="KW-0973">c-di-GMP</keyword>
<dbReference type="PROSITE" id="PS50883">
    <property type="entry name" value="EAL"/>
    <property type="match status" value="1"/>
</dbReference>
<keyword evidence="6" id="KW-0378">Hydrolase</keyword>
<comment type="caution">
    <text evidence="12">The sequence shown here is derived from an EMBL/GenBank/DDBJ whole genome shotgun (WGS) entry which is preliminary data.</text>
</comment>
<dbReference type="PANTHER" id="PTHR33121">
    <property type="entry name" value="CYCLIC DI-GMP PHOSPHODIESTERASE PDEF"/>
    <property type="match status" value="1"/>
</dbReference>
<accession>A0A7W7ZDB9</accession>
<comment type="catalytic activity">
    <reaction evidence="9">
        <text>3',3'-c-di-GMP + H2O = 5'-phosphoguanylyl(3'-&gt;5')guanosine + H(+)</text>
        <dbReference type="Rhea" id="RHEA:24902"/>
        <dbReference type="ChEBI" id="CHEBI:15377"/>
        <dbReference type="ChEBI" id="CHEBI:15378"/>
        <dbReference type="ChEBI" id="CHEBI:58754"/>
        <dbReference type="ChEBI" id="CHEBI:58805"/>
        <dbReference type="EC" id="3.1.4.52"/>
    </reaction>
</comment>
<dbReference type="InterPro" id="IPR035919">
    <property type="entry name" value="EAL_sf"/>
</dbReference>
<feature type="transmembrane region" description="Helical" evidence="10">
    <location>
        <begin position="245"/>
        <end position="265"/>
    </location>
</feature>
<comment type="subcellular location">
    <subcellularLocation>
        <location evidence="1">Cell membrane</location>
        <topology evidence="1">Multi-pass membrane protein</topology>
    </subcellularLocation>
</comment>
<dbReference type="SUPFAM" id="SSF141868">
    <property type="entry name" value="EAL domain-like"/>
    <property type="match status" value="1"/>
</dbReference>
<dbReference type="SMART" id="SM00052">
    <property type="entry name" value="EAL"/>
    <property type="match status" value="1"/>
</dbReference>
<dbReference type="Proteomes" id="UP000540989">
    <property type="component" value="Unassembled WGS sequence"/>
</dbReference>
<evidence type="ECO:0000259" key="11">
    <source>
        <dbReference type="PROSITE" id="PS50883"/>
    </source>
</evidence>
<keyword evidence="3" id="KW-1003">Cell membrane</keyword>
<evidence type="ECO:0000256" key="1">
    <source>
        <dbReference type="ARBA" id="ARBA00004651"/>
    </source>
</evidence>
<evidence type="ECO:0000313" key="12">
    <source>
        <dbReference type="EMBL" id="MBB5057820.1"/>
    </source>
</evidence>
<keyword evidence="5 10" id="KW-0812">Transmembrane</keyword>
<keyword evidence="8 10" id="KW-0472">Membrane</keyword>
<dbReference type="EC" id="3.1.4.52" evidence="2"/>
<dbReference type="EMBL" id="JACHIP010000003">
    <property type="protein sequence ID" value="MBB5057820.1"/>
    <property type="molecule type" value="Genomic_DNA"/>
</dbReference>
<evidence type="ECO:0000256" key="4">
    <source>
        <dbReference type="ARBA" id="ARBA00022636"/>
    </source>
</evidence>
<dbReference type="InterPro" id="IPR024744">
    <property type="entry name" value="CSS-motif_dom"/>
</dbReference>
<protein>
    <recommendedName>
        <fullName evidence="2">cyclic-guanylate-specific phosphodiesterase</fullName>
        <ecNumber evidence="2">3.1.4.52</ecNumber>
    </recommendedName>
</protein>
<keyword evidence="13" id="KW-1185">Reference proteome</keyword>
<dbReference type="GO" id="GO:0005886">
    <property type="term" value="C:plasma membrane"/>
    <property type="evidence" value="ECO:0007669"/>
    <property type="project" value="UniProtKB-SubCell"/>
</dbReference>
<dbReference type="Pfam" id="PF00563">
    <property type="entry name" value="EAL"/>
    <property type="match status" value="1"/>
</dbReference>
<dbReference type="InterPro" id="IPR050706">
    <property type="entry name" value="Cyclic-di-GMP_PDE-like"/>
</dbReference>
<name>A0A7W7ZDB9_9BACT</name>
<proteinExistence type="predicted"/>
<dbReference type="InterPro" id="IPR001633">
    <property type="entry name" value="EAL_dom"/>
</dbReference>
<evidence type="ECO:0000256" key="9">
    <source>
        <dbReference type="ARBA" id="ARBA00034290"/>
    </source>
</evidence>
<keyword evidence="7 10" id="KW-1133">Transmembrane helix</keyword>
<dbReference type="GO" id="GO:0071111">
    <property type="term" value="F:cyclic-guanylate-specific phosphodiesterase activity"/>
    <property type="evidence" value="ECO:0007669"/>
    <property type="project" value="UniProtKB-EC"/>
</dbReference>
<evidence type="ECO:0000256" key="8">
    <source>
        <dbReference type="ARBA" id="ARBA00023136"/>
    </source>
</evidence>
<feature type="domain" description="EAL" evidence="11">
    <location>
        <begin position="267"/>
        <end position="520"/>
    </location>
</feature>
<evidence type="ECO:0000313" key="13">
    <source>
        <dbReference type="Proteomes" id="UP000540989"/>
    </source>
</evidence>
<dbReference type="Gene3D" id="3.20.20.450">
    <property type="entry name" value="EAL domain"/>
    <property type="match status" value="1"/>
</dbReference>
<evidence type="ECO:0000256" key="6">
    <source>
        <dbReference type="ARBA" id="ARBA00022801"/>
    </source>
</evidence>
<sequence length="538" mass="58823">MSLGKYRRLSIIGLALFGAALGAVGGYWLCHVSRLRAANVALSTYASELVDHANEYGAELRAIKLAFNPSAFPFCSTEEISKLRELAFHSLQVKDIGRLQNGKLVCSGWLGKLADPWSMPQLTMTLPGGTQIYADIPLAIAGHQRGVVLAQQGVDVVLSPNAFERWDRPGMRNMVVMVNFTTRQIVRITGDAMELDPALILSEGHAEIGGKTYYARCSRQSALCVVAEGSTQIAASDTPWLQFEYIVMGALAGFGLSLAAAQFYLQRIGLARQLRRAVRHGRLSLVYQPIIELPSGSCAGAEALLRWSDDDGNAIAPDFFIRIAEDRGFIGEITEFLVRRSIQDVGDILRNHPELTLSLNIAPADLQGEALFQLLDLHVRQAGIHPRQVALEITERSTADIIQLREAVLRLHMDGYQVHIDDFGTGYSSLAYLHELAVDVIKIDRAFTRTIGTDAVTASILPQILALATSLHVEVIVEGVETEEQASYLTATGSVMQVQGWYYGKPVQAADLPKYKEDMAHAAEVSLSSLNDHGSRKA</sequence>
<evidence type="ECO:0000256" key="2">
    <source>
        <dbReference type="ARBA" id="ARBA00012282"/>
    </source>
</evidence>
<dbReference type="PANTHER" id="PTHR33121:SF81">
    <property type="entry name" value="CYCLIC DI-GMP PHOSPHODIESTERASE PDEB-RELATED"/>
    <property type="match status" value="1"/>
</dbReference>
<reference evidence="12 13" key="1">
    <citation type="submission" date="2020-08" db="EMBL/GenBank/DDBJ databases">
        <title>Genomic Encyclopedia of Type Strains, Phase IV (KMG-V): Genome sequencing to study the core and pangenomes of soil and plant-associated prokaryotes.</title>
        <authorList>
            <person name="Whitman W."/>
        </authorList>
    </citation>
    <scope>NUCLEOTIDE SEQUENCE [LARGE SCALE GENOMIC DNA]</scope>
    <source>
        <strain evidence="12 13">M8UP14</strain>
    </source>
</reference>
<dbReference type="RefSeq" id="WP_184216958.1">
    <property type="nucleotide sequence ID" value="NZ_JACHIP010000003.1"/>
</dbReference>
<organism evidence="12 13">
    <name type="scientific">Granulicella aggregans</name>
    <dbReference type="NCBI Taxonomy" id="474949"/>
    <lineage>
        <taxon>Bacteria</taxon>
        <taxon>Pseudomonadati</taxon>
        <taxon>Acidobacteriota</taxon>
        <taxon>Terriglobia</taxon>
        <taxon>Terriglobales</taxon>
        <taxon>Acidobacteriaceae</taxon>
        <taxon>Granulicella</taxon>
    </lineage>
</organism>
<evidence type="ECO:0000256" key="7">
    <source>
        <dbReference type="ARBA" id="ARBA00022989"/>
    </source>
</evidence>
<dbReference type="CDD" id="cd01948">
    <property type="entry name" value="EAL"/>
    <property type="match status" value="1"/>
</dbReference>
<evidence type="ECO:0000256" key="5">
    <source>
        <dbReference type="ARBA" id="ARBA00022692"/>
    </source>
</evidence>
<dbReference type="Pfam" id="PF12792">
    <property type="entry name" value="CSS-motif"/>
    <property type="match status" value="1"/>
</dbReference>
<gene>
    <name evidence="12" type="ORF">HDF16_002526</name>
</gene>